<comment type="caution">
    <text evidence="10">The sequence shown here is derived from an EMBL/GenBank/DDBJ whole genome shotgun (WGS) entry which is preliminary data.</text>
</comment>
<dbReference type="Proteomes" id="UP000019478">
    <property type="component" value="Unassembled WGS sequence"/>
</dbReference>
<gene>
    <name evidence="10" type="ORF">A1O3_02071</name>
</gene>
<evidence type="ECO:0000256" key="1">
    <source>
        <dbReference type="ARBA" id="ARBA00012513"/>
    </source>
</evidence>
<organism evidence="10 11">
    <name type="scientific">Capronia epimyces CBS 606.96</name>
    <dbReference type="NCBI Taxonomy" id="1182542"/>
    <lineage>
        <taxon>Eukaryota</taxon>
        <taxon>Fungi</taxon>
        <taxon>Dikarya</taxon>
        <taxon>Ascomycota</taxon>
        <taxon>Pezizomycotina</taxon>
        <taxon>Eurotiomycetes</taxon>
        <taxon>Chaetothyriomycetidae</taxon>
        <taxon>Chaetothyriales</taxon>
        <taxon>Herpotrichiellaceae</taxon>
        <taxon>Capronia</taxon>
    </lineage>
</organism>
<evidence type="ECO:0000256" key="4">
    <source>
        <dbReference type="ARBA" id="ARBA00022741"/>
    </source>
</evidence>
<evidence type="ECO:0000256" key="5">
    <source>
        <dbReference type="ARBA" id="ARBA00022777"/>
    </source>
</evidence>
<dbReference type="HOGENOM" id="CLU_530995_0_0_1"/>
<keyword evidence="5 10" id="KW-0418">Kinase</keyword>
<dbReference type="SMART" id="SM00220">
    <property type="entry name" value="S_TKc"/>
    <property type="match status" value="1"/>
</dbReference>
<dbReference type="EC" id="2.7.11.1" evidence="1"/>
<keyword evidence="3" id="KW-0808">Transferase</keyword>
<proteinExistence type="predicted"/>
<comment type="catalytic activity">
    <reaction evidence="7">
        <text>L-threonyl-[protein] + ATP = O-phospho-L-threonyl-[protein] + ADP + H(+)</text>
        <dbReference type="Rhea" id="RHEA:46608"/>
        <dbReference type="Rhea" id="RHEA-COMP:11060"/>
        <dbReference type="Rhea" id="RHEA-COMP:11605"/>
        <dbReference type="ChEBI" id="CHEBI:15378"/>
        <dbReference type="ChEBI" id="CHEBI:30013"/>
        <dbReference type="ChEBI" id="CHEBI:30616"/>
        <dbReference type="ChEBI" id="CHEBI:61977"/>
        <dbReference type="ChEBI" id="CHEBI:456216"/>
        <dbReference type="EC" id="2.7.11.1"/>
    </reaction>
</comment>
<evidence type="ECO:0000313" key="10">
    <source>
        <dbReference type="EMBL" id="EXJ89007.1"/>
    </source>
</evidence>
<dbReference type="InterPro" id="IPR050660">
    <property type="entry name" value="NEK_Ser/Thr_kinase"/>
</dbReference>
<evidence type="ECO:0000256" key="6">
    <source>
        <dbReference type="ARBA" id="ARBA00022840"/>
    </source>
</evidence>
<evidence type="ECO:0000256" key="8">
    <source>
        <dbReference type="ARBA" id="ARBA00048679"/>
    </source>
</evidence>
<name>W9Y838_9EURO</name>
<dbReference type="EMBL" id="AMGY01000002">
    <property type="protein sequence ID" value="EXJ89007.1"/>
    <property type="molecule type" value="Genomic_DNA"/>
</dbReference>
<dbReference type="AlphaFoldDB" id="W9Y838"/>
<dbReference type="InterPro" id="IPR008271">
    <property type="entry name" value="Ser/Thr_kinase_AS"/>
</dbReference>
<keyword evidence="11" id="KW-1185">Reference proteome</keyword>
<dbReference type="eggNOG" id="KOG0594">
    <property type="taxonomic scope" value="Eukaryota"/>
</dbReference>
<dbReference type="Gene3D" id="3.30.200.20">
    <property type="entry name" value="Phosphorylase Kinase, domain 1"/>
    <property type="match status" value="1"/>
</dbReference>
<dbReference type="Pfam" id="PF00069">
    <property type="entry name" value="Pkinase"/>
    <property type="match status" value="1"/>
</dbReference>
<dbReference type="PROSITE" id="PS00108">
    <property type="entry name" value="PROTEIN_KINASE_ST"/>
    <property type="match status" value="1"/>
</dbReference>
<evidence type="ECO:0000313" key="11">
    <source>
        <dbReference type="Proteomes" id="UP000019478"/>
    </source>
</evidence>
<evidence type="ECO:0000256" key="7">
    <source>
        <dbReference type="ARBA" id="ARBA00047899"/>
    </source>
</evidence>
<dbReference type="GO" id="GO:0005634">
    <property type="term" value="C:nucleus"/>
    <property type="evidence" value="ECO:0007669"/>
    <property type="project" value="TreeGrafter"/>
</dbReference>
<accession>W9Y838</accession>
<keyword evidence="6" id="KW-0067">ATP-binding</keyword>
<protein>
    <recommendedName>
        <fullName evidence="1">non-specific serine/threonine protein kinase</fullName>
        <ecNumber evidence="1">2.7.11.1</ecNumber>
    </recommendedName>
</protein>
<dbReference type="PANTHER" id="PTHR43671">
    <property type="entry name" value="SERINE/THREONINE-PROTEIN KINASE NEK"/>
    <property type="match status" value="1"/>
</dbReference>
<dbReference type="Gene3D" id="1.10.510.10">
    <property type="entry name" value="Transferase(Phosphotransferase) domain 1"/>
    <property type="match status" value="1"/>
</dbReference>
<dbReference type="GeneID" id="19166204"/>
<sequence length="513" mass="58614">MSSASTWPTVLSDLASSDGSTNIPDEGRFHREFKAACGRIREKDPERLLARFLRHHDQIIAFVSAIDESASLDNVPHCLSSVFWSKAFETVEKALKTRQKDKFFRDHLPKLQDVIPAFGAQLPLFPDNETVQKPLQNIFAQYMGCYDMVLQLLDPQQPDVDEEAFLARTKSATTAIQALKEEWEDSVKQAIEEQAAARNTNTQVSYYNATDGPYYPYTARVLFEFQESLGAGTYGQVHKVREPSTGTFYAQKVIRISEPPMRSKAQVEKEVHNEVSIMQKLRHHHIASVQFHYFDAEKNTYNLIMLPVAECDLRRFLHDCAQQGFPKTELMHLTSWFGCLVGALDFAHSKHVKHEDIKPSNILIKDHQVYLADFGCAKDFEGLDNSNSIDTITFGTPVYSAPESKPRGRRADVFSLGCVFTEMLTVKYKHTLEEFRAHRCLTHGDYPYAFRESLPKVKEWINWIVPAADSVGKLLKEQTFLMLQRNPDRRSEAKDVKRSLRPEGEDVFCNSCF</sequence>
<dbReference type="PANTHER" id="PTHR43671:SF98">
    <property type="entry name" value="SERINE_THREONINE-PROTEIN KINASE NEK11"/>
    <property type="match status" value="1"/>
</dbReference>
<dbReference type="CDD" id="cd00180">
    <property type="entry name" value="PKc"/>
    <property type="match status" value="1"/>
</dbReference>
<comment type="catalytic activity">
    <reaction evidence="8">
        <text>L-seryl-[protein] + ATP = O-phospho-L-seryl-[protein] + ADP + H(+)</text>
        <dbReference type="Rhea" id="RHEA:17989"/>
        <dbReference type="Rhea" id="RHEA-COMP:9863"/>
        <dbReference type="Rhea" id="RHEA-COMP:11604"/>
        <dbReference type="ChEBI" id="CHEBI:15378"/>
        <dbReference type="ChEBI" id="CHEBI:29999"/>
        <dbReference type="ChEBI" id="CHEBI:30616"/>
        <dbReference type="ChEBI" id="CHEBI:83421"/>
        <dbReference type="ChEBI" id="CHEBI:456216"/>
        <dbReference type="EC" id="2.7.11.1"/>
    </reaction>
</comment>
<dbReference type="InterPro" id="IPR011009">
    <property type="entry name" value="Kinase-like_dom_sf"/>
</dbReference>
<reference evidence="10 11" key="1">
    <citation type="submission" date="2013-03" db="EMBL/GenBank/DDBJ databases">
        <title>The Genome Sequence of Capronia epimyces CBS 606.96.</title>
        <authorList>
            <consortium name="The Broad Institute Genomics Platform"/>
            <person name="Cuomo C."/>
            <person name="de Hoog S."/>
            <person name="Gorbushina A."/>
            <person name="Walker B."/>
            <person name="Young S.K."/>
            <person name="Zeng Q."/>
            <person name="Gargeya S."/>
            <person name="Fitzgerald M."/>
            <person name="Haas B."/>
            <person name="Abouelleil A."/>
            <person name="Allen A.W."/>
            <person name="Alvarado L."/>
            <person name="Arachchi H.M."/>
            <person name="Berlin A.M."/>
            <person name="Chapman S.B."/>
            <person name="Gainer-Dewar J."/>
            <person name="Goldberg J."/>
            <person name="Griggs A."/>
            <person name="Gujja S."/>
            <person name="Hansen M."/>
            <person name="Howarth C."/>
            <person name="Imamovic A."/>
            <person name="Ireland A."/>
            <person name="Larimer J."/>
            <person name="McCowan C."/>
            <person name="Murphy C."/>
            <person name="Pearson M."/>
            <person name="Poon T.W."/>
            <person name="Priest M."/>
            <person name="Roberts A."/>
            <person name="Saif S."/>
            <person name="Shea T."/>
            <person name="Sisk P."/>
            <person name="Sykes S."/>
            <person name="Wortman J."/>
            <person name="Nusbaum C."/>
            <person name="Birren B."/>
        </authorList>
    </citation>
    <scope>NUCLEOTIDE SEQUENCE [LARGE SCALE GENOMIC DNA]</scope>
    <source>
        <strain evidence="10 11">CBS 606.96</strain>
    </source>
</reference>
<dbReference type="RefSeq" id="XP_007730404.1">
    <property type="nucleotide sequence ID" value="XM_007732214.1"/>
</dbReference>
<keyword evidence="4" id="KW-0547">Nucleotide-binding</keyword>
<dbReference type="OrthoDB" id="4161460at2759"/>
<evidence type="ECO:0000256" key="2">
    <source>
        <dbReference type="ARBA" id="ARBA00022527"/>
    </source>
</evidence>
<dbReference type="PROSITE" id="PS50011">
    <property type="entry name" value="PROTEIN_KINASE_DOM"/>
    <property type="match status" value="1"/>
</dbReference>
<dbReference type="GO" id="GO:0004674">
    <property type="term" value="F:protein serine/threonine kinase activity"/>
    <property type="evidence" value="ECO:0007669"/>
    <property type="project" value="UniProtKB-KW"/>
</dbReference>
<evidence type="ECO:0000259" key="9">
    <source>
        <dbReference type="PROSITE" id="PS50011"/>
    </source>
</evidence>
<feature type="domain" description="Protein kinase" evidence="9">
    <location>
        <begin position="223"/>
        <end position="508"/>
    </location>
</feature>
<dbReference type="STRING" id="1182542.W9Y838"/>
<keyword evidence="2 10" id="KW-0723">Serine/threonine-protein kinase</keyword>
<dbReference type="GO" id="GO:0005524">
    <property type="term" value="F:ATP binding"/>
    <property type="evidence" value="ECO:0007669"/>
    <property type="project" value="UniProtKB-KW"/>
</dbReference>
<dbReference type="SUPFAM" id="SSF56112">
    <property type="entry name" value="Protein kinase-like (PK-like)"/>
    <property type="match status" value="1"/>
</dbReference>
<evidence type="ECO:0000256" key="3">
    <source>
        <dbReference type="ARBA" id="ARBA00022679"/>
    </source>
</evidence>
<dbReference type="InterPro" id="IPR000719">
    <property type="entry name" value="Prot_kinase_dom"/>
</dbReference>